<feature type="chain" id="PRO_5042071171" evidence="1">
    <location>
        <begin position="28"/>
        <end position="463"/>
    </location>
</feature>
<sequence>MKASNLFKNFAAKALLMLMAIAFVSCSDDTNEGNGGDNGGGGDQDIPEGAIPIGGVVDQDLTLESGNVYWLGENLIVTEGHDLNVEPGVTVIADPTNVPEIVARGNFYAWGTQEEPILFTVPDEFKTDNNIYGAVWGGIMGGETTEEMAMTYVTVEYSGGPANANSEAVRLGKLDVGELLYSVFFNNNQGKLYMENSTVAHSGGDAIYVERGQVELFHNVVAYTGVTEDEAFNFKQGTTGDCAFNLMYSIATNGIKIGFSKPIEGDPQTNVNMYNNTMAFCGWRRDGERGGSINIEKGARGKIFNNLVVNGKYGTKVDASSDLNNTWVGHNYYYGEVDDSKSTGYVPHHGILPNREEPTAGDEMFWEVFNAACNVFDGQDILGRDDVEDPLFVNFDVDHPTNPNGEPSLELDYKTLDFSLRSDSPAANIGTTDIEPNAVFTEIGGKTITIPSPAEYAGAYAPK</sequence>
<dbReference type="PROSITE" id="PS51257">
    <property type="entry name" value="PROKAR_LIPOPROTEIN"/>
    <property type="match status" value="1"/>
</dbReference>
<dbReference type="EMBL" id="JAVDQD010000002">
    <property type="protein sequence ID" value="MDR6238453.1"/>
    <property type="molecule type" value="Genomic_DNA"/>
</dbReference>
<dbReference type="AlphaFoldDB" id="A0AAE4BS26"/>
<organism evidence="2 3">
    <name type="scientific">Aureibacter tunicatorum</name>
    <dbReference type="NCBI Taxonomy" id="866807"/>
    <lineage>
        <taxon>Bacteria</taxon>
        <taxon>Pseudomonadati</taxon>
        <taxon>Bacteroidota</taxon>
        <taxon>Cytophagia</taxon>
        <taxon>Cytophagales</taxon>
        <taxon>Persicobacteraceae</taxon>
        <taxon>Aureibacter</taxon>
    </lineage>
</organism>
<dbReference type="PANTHER" id="PTHR41339">
    <property type="entry name" value="LIPL48"/>
    <property type="match status" value="1"/>
</dbReference>
<protein>
    <submittedName>
        <fullName evidence="2">Virulence-associated protein VapD</fullName>
    </submittedName>
</protein>
<dbReference type="Proteomes" id="UP001185092">
    <property type="component" value="Unassembled WGS sequence"/>
</dbReference>
<evidence type="ECO:0000313" key="3">
    <source>
        <dbReference type="Proteomes" id="UP001185092"/>
    </source>
</evidence>
<dbReference type="PANTHER" id="PTHR41339:SF1">
    <property type="entry name" value="SECRETED PROTEIN"/>
    <property type="match status" value="1"/>
</dbReference>
<dbReference type="InterPro" id="IPR011050">
    <property type="entry name" value="Pectin_lyase_fold/virulence"/>
</dbReference>
<dbReference type="RefSeq" id="WP_309937965.1">
    <property type="nucleotide sequence ID" value="NZ_AP025305.1"/>
</dbReference>
<evidence type="ECO:0000256" key="1">
    <source>
        <dbReference type="SAM" id="SignalP"/>
    </source>
</evidence>
<gene>
    <name evidence="2" type="ORF">HNQ88_001490</name>
</gene>
<proteinExistence type="predicted"/>
<dbReference type="SUPFAM" id="SSF51126">
    <property type="entry name" value="Pectin lyase-like"/>
    <property type="match status" value="1"/>
</dbReference>
<comment type="caution">
    <text evidence="2">The sequence shown here is derived from an EMBL/GenBank/DDBJ whole genome shotgun (WGS) entry which is preliminary data.</text>
</comment>
<feature type="signal peptide" evidence="1">
    <location>
        <begin position="1"/>
        <end position="27"/>
    </location>
</feature>
<reference evidence="2" key="1">
    <citation type="submission" date="2023-07" db="EMBL/GenBank/DDBJ databases">
        <title>Genomic Encyclopedia of Type Strains, Phase IV (KMG-IV): sequencing the most valuable type-strain genomes for metagenomic binning, comparative biology and taxonomic classification.</title>
        <authorList>
            <person name="Goeker M."/>
        </authorList>
    </citation>
    <scope>NUCLEOTIDE SEQUENCE</scope>
    <source>
        <strain evidence="2">DSM 26174</strain>
    </source>
</reference>
<accession>A0AAE4BS26</accession>
<name>A0AAE4BS26_9BACT</name>
<evidence type="ECO:0000313" key="2">
    <source>
        <dbReference type="EMBL" id="MDR6238453.1"/>
    </source>
</evidence>
<keyword evidence="3" id="KW-1185">Reference proteome</keyword>
<keyword evidence="1" id="KW-0732">Signal</keyword>